<dbReference type="EMBL" id="JAENHK010000010">
    <property type="protein sequence ID" value="MBK1896901.1"/>
    <property type="molecule type" value="Genomic_DNA"/>
</dbReference>
<proteinExistence type="predicted"/>
<accession>A0ABS1FWS7</accession>
<dbReference type="RefSeq" id="WP_200246735.1">
    <property type="nucleotide sequence ID" value="NZ_JAENHK010000010.1"/>
</dbReference>
<organism evidence="1 2">
    <name type="scientific">Chryseobacterium paridis</name>
    <dbReference type="NCBI Taxonomy" id="2800328"/>
    <lineage>
        <taxon>Bacteria</taxon>
        <taxon>Pseudomonadati</taxon>
        <taxon>Bacteroidota</taxon>
        <taxon>Flavobacteriia</taxon>
        <taxon>Flavobacteriales</taxon>
        <taxon>Weeksellaceae</taxon>
        <taxon>Chryseobacterium group</taxon>
        <taxon>Chryseobacterium</taxon>
    </lineage>
</organism>
<evidence type="ECO:0000313" key="1">
    <source>
        <dbReference type="EMBL" id="MBK1896901.1"/>
    </source>
</evidence>
<reference evidence="2" key="1">
    <citation type="submission" date="2021-01" db="EMBL/GenBank/DDBJ databases">
        <title>Genome public.</title>
        <authorList>
            <person name="Liu C."/>
            <person name="Sun Q."/>
        </authorList>
    </citation>
    <scope>NUCLEOTIDE SEQUENCE [LARGE SCALE GENOMIC DNA]</scope>
    <source>
        <strain evidence="2">YIM B02567</strain>
    </source>
</reference>
<dbReference type="Proteomes" id="UP000628669">
    <property type="component" value="Unassembled WGS sequence"/>
</dbReference>
<keyword evidence="2" id="KW-1185">Reference proteome</keyword>
<protein>
    <submittedName>
        <fullName evidence="1">Uncharacterized protein</fullName>
    </submittedName>
</protein>
<evidence type="ECO:0000313" key="2">
    <source>
        <dbReference type="Proteomes" id="UP000628669"/>
    </source>
</evidence>
<sequence>MAPTDGYYKILGYGYPNMSNVEGRNGIAEKWKIKYIDVAGCDVDQKLMDSVDIENKKTFVALDAKYGKDWKARYDKDVENFMLNKVEVMDVLITNKLFRKKLKDYNIEIDGVDKEVKELNDQGLYEVIVFNNNLQYENKECFRVQVDTRNRKVNLIK</sequence>
<name>A0ABS1FWS7_9FLAO</name>
<comment type="caution">
    <text evidence="1">The sequence shown here is derived from an EMBL/GenBank/DDBJ whole genome shotgun (WGS) entry which is preliminary data.</text>
</comment>
<gene>
    <name evidence="1" type="ORF">JHL15_14125</name>
</gene>